<sequence length="125" mass="14924">MLCSETLKEEFDQFKYREDVYQSHVEQFGKHRGHSMYPFQMDITELTLGVADNFQLQMLINNVDSGPKPHLCDISEPKSQDCNNQEQRNQDKISKSSDYYMKAGKHELDRYFHREEGEEQRRIEK</sequence>
<evidence type="ECO:0000313" key="3">
    <source>
        <dbReference type="Proteomes" id="UP000269221"/>
    </source>
</evidence>
<comment type="caution">
    <text evidence="2">The sequence shown here is derived from an EMBL/GenBank/DDBJ whole genome shotgun (WGS) entry which is preliminary data.</text>
</comment>
<dbReference type="Proteomes" id="UP000269221">
    <property type="component" value="Unassembled WGS sequence"/>
</dbReference>
<feature type="compositionally biased region" description="Basic and acidic residues" evidence="1">
    <location>
        <begin position="70"/>
        <end position="79"/>
    </location>
</feature>
<dbReference type="EMBL" id="QRBI01000112">
    <property type="protein sequence ID" value="RMC10049.1"/>
    <property type="molecule type" value="Genomic_DNA"/>
</dbReference>
<name>A0A3M0KA49_HIRRU</name>
<organism evidence="2 3">
    <name type="scientific">Hirundo rustica rustica</name>
    <dbReference type="NCBI Taxonomy" id="333673"/>
    <lineage>
        <taxon>Eukaryota</taxon>
        <taxon>Metazoa</taxon>
        <taxon>Chordata</taxon>
        <taxon>Craniata</taxon>
        <taxon>Vertebrata</taxon>
        <taxon>Euteleostomi</taxon>
        <taxon>Archelosauria</taxon>
        <taxon>Archosauria</taxon>
        <taxon>Dinosauria</taxon>
        <taxon>Saurischia</taxon>
        <taxon>Theropoda</taxon>
        <taxon>Coelurosauria</taxon>
        <taxon>Aves</taxon>
        <taxon>Neognathae</taxon>
        <taxon>Neoaves</taxon>
        <taxon>Telluraves</taxon>
        <taxon>Australaves</taxon>
        <taxon>Passeriformes</taxon>
        <taxon>Sylvioidea</taxon>
        <taxon>Hirundinidae</taxon>
        <taxon>Hirundo</taxon>
    </lineage>
</organism>
<accession>A0A3M0KA49</accession>
<protein>
    <submittedName>
        <fullName evidence="2">Uncharacterized protein</fullName>
    </submittedName>
</protein>
<feature type="region of interest" description="Disordered" evidence="1">
    <location>
        <begin position="70"/>
        <end position="98"/>
    </location>
</feature>
<evidence type="ECO:0000313" key="2">
    <source>
        <dbReference type="EMBL" id="RMC10049.1"/>
    </source>
</evidence>
<reference evidence="2 3" key="1">
    <citation type="submission" date="2018-07" db="EMBL/GenBank/DDBJ databases">
        <title>A high quality draft genome assembly of the barn swallow (H. rustica rustica).</title>
        <authorList>
            <person name="Formenti G."/>
            <person name="Chiara M."/>
            <person name="Poveda L."/>
            <person name="Francoijs K.-J."/>
            <person name="Bonisoli-Alquati A."/>
            <person name="Canova L."/>
            <person name="Gianfranceschi L."/>
            <person name="Horner D.S."/>
            <person name="Saino N."/>
        </authorList>
    </citation>
    <scope>NUCLEOTIDE SEQUENCE [LARGE SCALE GENOMIC DNA]</scope>
    <source>
        <strain evidence="2">Chelidonia</strain>
        <tissue evidence="2">Blood</tissue>
    </source>
</reference>
<evidence type="ECO:0000256" key="1">
    <source>
        <dbReference type="SAM" id="MobiDB-lite"/>
    </source>
</evidence>
<dbReference type="AlphaFoldDB" id="A0A3M0KA49"/>
<proteinExistence type="predicted"/>
<keyword evidence="3" id="KW-1185">Reference proteome</keyword>
<gene>
    <name evidence="2" type="ORF">DUI87_12846</name>
</gene>